<keyword evidence="2" id="KW-0560">Oxidoreductase</keyword>
<name>A0A6G4VEQ0_9ACTN</name>
<dbReference type="PANTHER" id="PTHR41534">
    <property type="entry name" value="BLR3401 PROTEIN"/>
    <property type="match status" value="1"/>
</dbReference>
<dbReference type="GO" id="GO:0019380">
    <property type="term" value="P:3-phenylpropionate catabolic process"/>
    <property type="evidence" value="ECO:0007669"/>
    <property type="project" value="TreeGrafter"/>
</dbReference>
<dbReference type="InterPro" id="IPR000391">
    <property type="entry name" value="Rng_hydr_dOase-bsu"/>
</dbReference>
<keyword evidence="3" id="KW-0223">Dioxygenase</keyword>
<dbReference type="SUPFAM" id="SSF54427">
    <property type="entry name" value="NTF2-like"/>
    <property type="match status" value="1"/>
</dbReference>
<evidence type="ECO:0000256" key="2">
    <source>
        <dbReference type="ARBA" id="ARBA00023002"/>
    </source>
</evidence>
<dbReference type="InterPro" id="IPR032710">
    <property type="entry name" value="NTF2-like_dom_sf"/>
</dbReference>
<dbReference type="CDD" id="cd00667">
    <property type="entry name" value="ring_hydroxylating_dioxygenases_beta"/>
    <property type="match status" value="1"/>
</dbReference>
<sequence>MTTTDTPRIVPPVSANPELQALATQFLALEARLLDEGREEEWYGLLDDELLYTVPIRQAAEPRSKEIDRNAFRVRDTKAHVRTRLDRLNTDHAYSEIPPSRTLRIVGSVEVEEIDRPDVIKVSSALLVYRQRGIDPHFDLIPCRRYDQLRLTPSGPRLLSREIVLTETALATPNLGVFL</sequence>
<dbReference type="Proteomes" id="UP000472335">
    <property type="component" value="Unassembled WGS sequence"/>
</dbReference>
<dbReference type="Gene3D" id="3.10.450.50">
    <property type="match status" value="1"/>
</dbReference>
<organism evidence="3 4">
    <name type="scientific">Streptomyces scabichelini</name>
    <dbReference type="NCBI Taxonomy" id="2711217"/>
    <lineage>
        <taxon>Bacteria</taxon>
        <taxon>Bacillati</taxon>
        <taxon>Actinomycetota</taxon>
        <taxon>Actinomycetes</taxon>
        <taxon>Kitasatosporales</taxon>
        <taxon>Streptomycetaceae</taxon>
        <taxon>Streptomyces</taxon>
    </lineage>
</organism>
<gene>
    <name evidence="3" type="ORF">G5C60_33005</name>
</gene>
<accession>A0A6G4VEQ0</accession>
<dbReference type="Pfam" id="PF00866">
    <property type="entry name" value="Ring_hydroxyl_B"/>
    <property type="match status" value="1"/>
</dbReference>
<evidence type="ECO:0000256" key="1">
    <source>
        <dbReference type="ARBA" id="ARBA00009570"/>
    </source>
</evidence>
<dbReference type="AlphaFoldDB" id="A0A6G4VEQ0"/>
<proteinExistence type="inferred from homology"/>
<comment type="caution">
    <text evidence="3">The sequence shown here is derived from an EMBL/GenBank/DDBJ whole genome shotgun (WGS) entry which is preliminary data.</text>
</comment>
<dbReference type="RefSeq" id="WP_165264695.1">
    <property type="nucleotide sequence ID" value="NZ_JAAKZY010000135.1"/>
</dbReference>
<keyword evidence="4" id="KW-1185">Reference proteome</keyword>
<dbReference type="PANTHER" id="PTHR41534:SF2">
    <property type="entry name" value="3-PHENYLPROPIONATE_CINNAMIC ACID DIOXYGENASE SUBUNIT BETA"/>
    <property type="match status" value="1"/>
</dbReference>
<protein>
    <submittedName>
        <fullName evidence="3">Phenylpropionate dioxygenase</fullName>
    </submittedName>
</protein>
<dbReference type="GO" id="GO:0051213">
    <property type="term" value="F:dioxygenase activity"/>
    <property type="evidence" value="ECO:0007669"/>
    <property type="project" value="UniProtKB-KW"/>
</dbReference>
<evidence type="ECO:0000313" key="4">
    <source>
        <dbReference type="Proteomes" id="UP000472335"/>
    </source>
</evidence>
<evidence type="ECO:0000313" key="3">
    <source>
        <dbReference type="EMBL" id="NGO12300.1"/>
    </source>
</evidence>
<reference evidence="3 4" key="1">
    <citation type="submission" date="2020-02" db="EMBL/GenBank/DDBJ databases">
        <title>Whole-genome analyses of novel actinobacteria.</title>
        <authorList>
            <person name="Sahin N."/>
            <person name="Gencbay T."/>
        </authorList>
    </citation>
    <scope>NUCLEOTIDE SEQUENCE [LARGE SCALE GENOMIC DNA]</scope>
    <source>
        <strain evidence="3 4">HC44</strain>
    </source>
</reference>
<dbReference type="EMBL" id="JAAKZY010000135">
    <property type="protein sequence ID" value="NGO12300.1"/>
    <property type="molecule type" value="Genomic_DNA"/>
</dbReference>
<comment type="similarity">
    <text evidence="1">Belongs to the bacterial ring-hydroxylating dioxygenase beta subunit family.</text>
</comment>